<dbReference type="CDD" id="cd05403">
    <property type="entry name" value="NT_KNTase_like"/>
    <property type="match status" value="1"/>
</dbReference>
<accession>A0A0C2SKJ1</accession>
<dbReference type="Pfam" id="PF18765">
    <property type="entry name" value="Polbeta"/>
    <property type="match status" value="1"/>
</dbReference>
<evidence type="ECO:0000313" key="3">
    <source>
        <dbReference type="EMBL" id="KIL63740.1"/>
    </source>
</evidence>
<evidence type="ECO:0000256" key="1">
    <source>
        <dbReference type="SAM" id="MobiDB-lite"/>
    </source>
</evidence>
<dbReference type="OrthoDB" id="3261616at2759"/>
<keyword evidence="4" id="KW-1185">Reference proteome</keyword>
<dbReference type="HOGENOM" id="CLU_1061612_0_0_1"/>
<name>A0A0C2SKJ1_AMAMK</name>
<dbReference type="InParanoid" id="A0A0C2SKJ1"/>
<dbReference type="EMBL" id="KN818256">
    <property type="protein sequence ID" value="KIL63740.1"/>
    <property type="molecule type" value="Genomic_DNA"/>
</dbReference>
<reference evidence="3 4" key="1">
    <citation type="submission" date="2014-04" db="EMBL/GenBank/DDBJ databases">
        <title>Evolutionary Origins and Diversification of the Mycorrhizal Mutualists.</title>
        <authorList>
            <consortium name="DOE Joint Genome Institute"/>
            <consortium name="Mycorrhizal Genomics Consortium"/>
            <person name="Kohler A."/>
            <person name="Kuo A."/>
            <person name="Nagy L.G."/>
            <person name="Floudas D."/>
            <person name="Copeland A."/>
            <person name="Barry K.W."/>
            <person name="Cichocki N."/>
            <person name="Veneault-Fourrey C."/>
            <person name="LaButti K."/>
            <person name="Lindquist E.A."/>
            <person name="Lipzen A."/>
            <person name="Lundell T."/>
            <person name="Morin E."/>
            <person name="Murat C."/>
            <person name="Riley R."/>
            <person name="Ohm R."/>
            <person name="Sun H."/>
            <person name="Tunlid A."/>
            <person name="Henrissat B."/>
            <person name="Grigoriev I.V."/>
            <person name="Hibbett D.S."/>
            <person name="Martin F."/>
        </authorList>
    </citation>
    <scope>NUCLEOTIDE SEQUENCE [LARGE SCALE GENOMIC DNA]</scope>
    <source>
        <strain evidence="3 4">Koide BX008</strain>
    </source>
</reference>
<dbReference type="AlphaFoldDB" id="A0A0C2SKJ1"/>
<evidence type="ECO:0000259" key="2">
    <source>
        <dbReference type="Pfam" id="PF18765"/>
    </source>
</evidence>
<evidence type="ECO:0000313" key="4">
    <source>
        <dbReference type="Proteomes" id="UP000054549"/>
    </source>
</evidence>
<organism evidence="3 4">
    <name type="scientific">Amanita muscaria (strain Koide BX008)</name>
    <dbReference type="NCBI Taxonomy" id="946122"/>
    <lineage>
        <taxon>Eukaryota</taxon>
        <taxon>Fungi</taxon>
        <taxon>Dikarya</taxon>
        <taxon>Basidiomycota</taxon>
        <taxon>Agaricomycotina</taxon>
        <taxon>Agaricomycetes</taxon>
        <taxon>Agaricomycetidae</taxon>
        <taxon>Agaricales</taxon>
        <taxon>Pluteineae</taxon>
        <taxon>Amanitaceae</taxon>
        <taxon>Amanita</taxon>
    </lineage>
</organism>
<protein>
    <recommendedName>
        <fullName evidence="2">Polymerase beta nucleotidyltransferase domain-containing protein</fullName>
    </recommendedName>
</protein>
<dbReference type="SUPFAM" id="SSF81301">
    <property type="entry name" value="Nucleotidyltransferase"/>
    <property type="match status" value="1"/>
</dbReference>
<dbReference type="InterPro" id="IPR043519">
    <property type="entry name" value="NT_sf"/>
</dbReference>
<dbReference type="InterPro" id="IPR041633">
    <property type="entry name" value="Polbeta"/>
</dbReference>
<dbReference type="Gene3D" id="3.30.460.10">
    <property type="entry name" value="Beta Polymerase, domain 2"/>
    <property type="match status" value="1"/>
</dbReference>
<feature type="region of interest" description="Disordered" evidence="1">
    <location>
        <begin position="1"/>
        <end position="25"/>
    </location>
</feature>
<dbReference type="Proteomes" id="UP000054549">
    <property type="component" value="Unassembled WGS sequence"/>
</dbReference>
<gene>
    <name evidence="3" type="ORF">M378DRAFT_656589</name>
</gene>
<proteinExistence type="predicted"/>
<sequence>MTQPHTSPPSSSPPPAHSLSSPLDPAIPISAIPTTQLSLDRLSTLCRPVFEEERSRNPVIAWAGIFGSVQRGTQRPDSDVDFLVGYAADAEFCADVCGSYTQLQRRLPEILGREVDLVVFKQDSDNFGYVHLEALLTAETIWGDPSWVHSSREAAERLLREGYETSKKALQVASRLYERLPSSRVSIDPVLFFDSSQSHTTGRIRISKGQSPAIFDPRRCTVRHNHCKNPQASFLWCAAALDAVFFSQRRGNPCSFRRRGRE</sequence>
<feature type="domain" description="Polymerase beta nucleotidyltransferase" evidence="2">
    <location>
        <begin position="55"/>
        <end position="127"/>
    </location>
</feature>
<feature type="compositionally biased region" description="Pro residues" evidence="1">
    <location>
        <begin position="1"/>
        <end position="16"/>
    </location>
</feature>